<dbReference type="AlphaFoldDB" id="A0A5C6DTM4"/>
<proteinExistence type="predicted"/>
<dbReference type="PROSITE" id="PS51257">
    <property type="entry name" value="PROKAR_LIPOPROTEIN"/>
    <property type="match status" value="1"/>
</dbReference>
<feature type="signal peptide" evidence="2">
    <location>
        <begin position="1"/>
        <end position="24"/>
    </location>
</feature>
<evidence type="ECO:0000256" key="1">
    <source>
        <dbReference type="SAM" id="MobiDB-lite"/>
    </source>
</evidence>
<accession>A0A5C6DTM4</accession>
<comment type="caution">
    <text evidence="3">The sequence shown here is derived from an EMBL/GenBank/DDBJ whole genome shotgun (WGS) entry which is preliminary data.</text>
</comment>
<protein>
    <submittedName>
        <fullName evidence="3">Uncharacterized protein</fullName>
    </submittedName>
</protein>
<name>A0A5C6DTM4_9BACT</name>
<dbReference type="Proteomes" id="UP000319143">
    <property type="component" value="Unassembled WGS sequence"/>
</dbReference>
<keyword evidence="2" id="KW-0732">Signal</keyword>
<evidence type="ECO:0000313" key="3">
    <source>
        <dbReference type="EMBL" id="TWU39665.1"/>
    </source>
</evidence>
<feature type="chain" id="PRO_5022953187" evidence="2">
    <location>
        <begin position="25"/>
        <end position="150"/>
    </location>
</feature>
<dbReference type="EMBL" id="SJPV01000003">
    <property type="protein sequence ID" value="TWU39665.1"/>
    <property type="molecule type" value="Genomic_DNA"/>
</dbReference>
<feature type="region of interest" description="Disordered" evidence="1">
    <location>
        <begin position="123"/>
        <end position="150"/>
    </location>
</feature>
<organism evidence="3 4">
    <name type="scientific">Novipirellula artificiosorum</name>
    <dbReference type="NCBI Taxonomy" id="2528016"/>
    <lineage>
        <taxon>Bacteria</taxon>
        <taxon>Pseudomonadati</taxon>
        <taxon>Planctomycetota</taxon>
        <taxon>Planctomycetia</taxon>
        <taxon>Pirellulales</taxon>
        <taxon>Pirellulaceae</taxon>
        <taxon>Novipirellula</taxon>
    </lineage>
</organism>
<gene>
    <name evidence="3" type="ORF">Poly41_25210</name>
</gene>
<dbReference type="RefSeq" id="WP_197231238.1">
    <property type="nucleotide sequence ID" value="NZ_SJPV01000003.1"/>
</dbReference>
<reference evidence="3 4" key="1">
    <citation type="submission" date="2019-02" db="EMBL/GenBank/DDBJ databases">
        <title>Deep-cultivation of Planctomycetes and their phenomic and genomic characterization uncovers novel biology.</title>
        <authorList>
            <person name="Wiegand S."/>
            <person name="Jogler M."/>
            <person name="Boedeker C."/>
            <person name="Pinto D."/>
            <person name="Vollmers J."/>
            <person name="Rivas-Marin E."/>
            <person name="Kohn T."/>
            <person name="Peeters S.H."/>
            <person name="Heuer A."/>
            <person name="Rast P."/>
            <person name="Oberbeckmann S."/>
            <person name="Bunk B."/>
            <person name="Jeske O."/>
            <person name="Meyerdierks A."/>
            <person name="Storesund J.E."/>
            <person name="Kallscheuer N."/>
            <person name="Luecker S."/>
            <person name="Lage O.M."/>
            <person name="Pohl T."/>
            <person name="Merkel B.J."/>
            <person name="Hornburger P."/>
            <person name="Mueller R.-W."/>
            <person name="Bruemmer F."/>
            <person name="Labrenz M."/>
            <person name="Spormann A.M."/>
            <person name="Op Den Camp H."/>
            <person name="Overmann J."/>
            <person name="Amann R."/>
            <person name="Jetten M.S.M."/>
            <person name="Mascher T."/>
            <person name="Medema M.H."/>
            <person name="Devos D.P."/>
            <person name="Kaster A.-K."/>
            <person name="Ovreas L."/>
            <person name="Rohde M."/>
            <person name="Galperin M.Y."/>
            <person name="Jogler C."/>
        </authorList>
    </citation>
    <scope>NUCLEOTIDE SEQUENCE [LARGE SCALE GENOMIC DNA]</scope>
    <source>
        <strain evidence="3 4">Poly41</strain>
    </source>
</reference>
<evidence type="ECO:0000313" key="4">
    <source>
        <dbReference type="Proteomes" id="UP000319143"/>
    </source>
</evidence>
<keyword evidence="4" id="KW-1185">Reference proteome</keyword>
<evidence type="ECO:0000256" key="2">
    <source>
        <dbReference type="SAM" id="SignalP"/>
    </source>
</evidence>
<sequence precursor="true">MNKLSIAIVVAIAAALSSANCASAQYPGFLGGYGCGSGYNFYGGFGGGYRTPPYFAMHPPVYYGARYARPYGMSPFPASPMVTAPESYRGRLESEFIQPGVPRVNHSSNPCVSCSTAFSVEEPAQGPVRSNPFVEGEATPDQLVSTGAVR</sequence>